<comment type="caution">
    <text evidence="1">The sequence shown here is derived from an EMBL/GenBank/DDBJ whole genome shotgun (WGS) entry which is preliminary data.</text>
</comment>
<gene>
    <name evidence="1" type="ORF">BDY19DRAFT_719597</name>
</gene>
<evidence type="ECO:0000313" key="2">
    <source>
        <dbReference type="Proteomes" id="UP001055072"/>
    </source>
</evidence>
<proteinExistence type="predicted"/>
<protein>
    <submittedName>
        <fullName evidence="1">Uncharacterized protein</fullName>
    </submittedName>
</protein>
<reference evidence="1" key="1">
    <citation type="journal article" date="2021" name="Environ. Microbiol.">
        <title>Gene family expansions and transcriptome signatures uncover fungal adaptations to wood decay.</title>
        <authorList>
            <person name="Hage H."/>
            <person name="Miyauchi S."/>
            <person name="Viragh M."/>
            <person name="Drula E."/>
            <person name="Min B."/>
            <person name="Chaduli D."/>
            <person name="Navarro D."/>
            <person name="Favel A."/>
            <person name="Norest M."/>
            <person name="Lesage-Meessen L."/>
            <person name="Balint B."/>
            <person name="Merenyi Z."/>
            <person name="de Eugenio L."/>
            <person name="Morin E."/>
            <person name="Martinez A.T."/>
            <person name="Baldrian P."/>
            <person name="Stursova M."/>
            <person name="Martinez M.J."/>
            <person name="Novotny C."/>
            <person name="Magnuson J.K."/>
            <person name="Spatafora J.W."/>
            <person name="Maurice S."/>
            <person name="Pangilinan J."/>
            <person name="Andreopoulos W."/>
            <person name="LaButti K."/>
            <person name="Hundley H."/>
            <person name="Na H."/>
            <person name="Kuo A."/>
            <person name="Barry K."/>
            <person name="Lipzen A."/>
            <person name="Henrissat B."/>
            <person name="Riley R."/>
            <person name="Ahrendt S."/>
            <person name="Nagy L.G."/>
            <person name="Grigoriev I.V."/>
            <person name="Martin F."/>
            <person name="Rosso M.N."/>
        </authorList>
    </citation>
    <scope>NUCLEOTIDE SEQUENCE</scope>
    <source>
        <strain evidence="1">CBS 384.51</strain>
    </source>
</reference>
<keyword evidence="2" id="KW-1185">Reference proteome</keyword>
<dbReference type="Proteomes" id="UP001055072">
    <property type="component" value="Unassembled WGS sequence"/>
</dbReference>
<sequence>MCTFRRFQHRAEGYTIVYRNRTTFANPCRVHVSFIPLPPFFMMVTKCDNRQTNKNSDAAGFFDTGAWVKRITLHNSLPLQWDNSDHLRCITCTTTSMFPPHHAKLQGFQTMVHKASPPVPRLWFYYNQVTILPYITNLSTSSETREGPYHISTRPGLLQTLHGRPLYHMLSYIEIHIPSVCSSWHGVFKLAWMVVVVDTHKNLERHASYQSPGFGFKSRLRFPHSILPVKLYVLATFNSDCCRGANARANILVTRDQGCALWVEITGFHVHTHH</sequence>
<accession>A0ACB8U8M8</accession>
<evidence type="ECO:0000313" key="1">
    <source>
        <dbReference type="EMBL" id="KAI0090586.1"/>
    </source>
</evidence>
<name>A0ACB8U8M8_9APHY</name>
<dbReference type="EMBL" id="MU274907">
    <property type="protein sequence ID" value="KAI0090586.1"/>
    <property type="molecule type" value="Genomic_DNA"/>
</dbReference>
<organism evidence="1 2">
    <name type="scientific">Irpex rosettiformis</name>
    <dbReference type="NCBI Taxonomy" id="378272"/>
    <lineage>
        <taxon>Eukaryota</taxon>
        <taxon>Fungi</taxon>
        <taxon>Dikarya</taxon>
        <taxon>Basidiomycota</taxon>
        <taxon>Agaricomycotina</taxon>
        <taxon>Agaricomycetes</taxon>
        <taxon>Polyporales</taxon>
        <taxon>Irpicaceae</taxon>
        <taxon>Irpex</taxon>
    </lineage>
</organism>